<dbReference type="Proteomes" id="UP001465976">
    <property type="component" value="Unassembled WGS sequence"/>
</dbReference>
<dbReference type="Pfam" id="PF10164">
    <property type="entry name" value="BRI3"/>
    <property type="match status" value="1"/>
</dbReference>
<comment type="caution">
    <text evidence="3">The sequence shown here is derived from an EMBL/GenBank/DDBJ whole genome shotgun (WGS) entry which is preliminary data.</text>
</comment>
<feature type="region of interest" description="Disordered" evidence="1">
    <location>
        <begin position="1"/>
        <end position="89"/>
    </location>
</feature>
<sequence length="157" mass="17538">MSDSKTGTPLPAQAGEQPPMYPQQSHPQHPYPPQQPELYHQQSYPQQPYPQQPYPVPHQQSQPYPQQSYSSQQSYAPQQQYPSPPPQVYVQQPVILQPMSVNPGAGLFAQCAQGMHTPRTDYGIAGIIVAILCFPLGLICLFVDRRRKCDRCGVGLP</sequence>
<keyword evidence="2" id="KW-1133">Transmembrane helix</keyword>
<organism evidence="3 4">
    <name type="scientific">Marasmius crinis-equi</name>
    <dbReference type="NCBI Taxonomy" id="585013"/>
    <lineage>
        <taxon>Eukaryota</taxon>
        <taxon>Fungi</taxon>
        <taxon>Dikarya</taxon>
        <taxon>Basidiomycota</taxon>
        <taxon>Agaricomycotina</taxon>
        <taxon>Agaricomycetes</taxon>
        <taxon>Agaricomycetidae</taxon>
        <taxon>Agaricales</taxon>
        <taxon>Marasmiineae</taxon>
        <taxon>Marasmiaceae</taxon>
        <taxon>Marasmius</taxon>
    </lineage>
</organism>
<name>A0ABR3FLW8_9AGAR</name>
<evidence type="ECO:0000313" key="4">
    <source>
        <dbReference type="Proteomes" id="UP001465976"/>
    </source>
</evidence>
<dbReference type="PANTHER" id="PTHR13551">
    <property type="entry name" value="BRAIN PROTEIN I3"/>
    <property type="match status" value="1"/>
</dbReference>
<keyword evidence="2" id="KW-0812">Transmembrane</keyword>
<feature type="compositionally biased region" description="Low complexity" evidence="1">
    <location>
        <begin position="36"/>
        <end position="46"/>
    </location>
</feature>
<evidence type="ECO:0000256" key="2">
    <source>
        <dbReference type="SAM" id="Phobius"/>
    </source>
</evidence>
<feature type="compositionally biased region" description="Low complexity" evidence="1">
    <location>
        <begin position="57"/>
        <end position="81"/>
    </location>
</feature>
<reference evidence="3 4" key="1">
    <citation type="submission" date="2024-02" db="EMBL/GenBank/DDBJ databases">
        <title>A draft genome for the cacao thread blight pathogen Marasmius crinis-equi.</title>
        <authorList>
            <person name="Cohen S.P."/>
            <person name="Baruah I.K."/>
            <person name="Amoako-Attah I."/>
            <person name="Bukari Y."/>
            <person name="Meinhardt L.W."/>
            <person name="Bailey B.A."/>
        </authorList>
    </citation>
    <scope>NUCLEOTIDE SEQUENCE [LARGE SCALE GENOMIC DNA]</scope>
    <source>
        <strain evidence="3 4">GH-76</strain>
    </source>
</reference>
<dbReference type="InterPro" id="IPR019317">
    <property type="entry name" value="BRI3"/>
</dbReference>
<keyword evidence="2" id="KW-0472">Membrane</keyword>
<keyword evidence="4" id="KW-1185">Reference proteome</keyword>
<accession>A0ABR3FLW8</accession>
<dbReference type="EMBL" id="JBAHYK010000226">
    <property type="protein sequence ID" value="KAL0576397.1"/>
    <property type="molecule type" value="Genomic_DNA"/>
</dbReference>
<evidence type="ECO:0000256" key="1">
    <source>
        <dbReference type="SAM" id="MobiDB-lite"/>
    </source>
</evidence>
<gene>
    <name evidence="3" type="ORF">V5O48_005586</name>
</gene>
<proteinExistence type="predicted"/>
<evidence type="ECO:0008006" key="5">
    <source>
        <dbReference type="Google" id="ProtNLM"/>
    </source>
</evidence>
<protein>
    <recommendedName>
        <fullName evidence="5">Brain protein I3</fullName>
    </recommendedName>
</protein>
<feature type="transmembrane region" description="Helical" evidence="2">
    <location>
        <begin position="122"/>
        <end position="143"/>
    </location>
</feature>
<feature type="compositionally biased region" description="Pro residues" evidence="1">
    <location>
        <begin position="47"/>
        <end position="56"/>
    </location>
</feature>
<evidence type="ECO:0000313" key="3">
    <source>
        <dbReference type="EMBL" id="KAL0576397.1"/>
    </source>
</evidence>